<comment type="caution">
    <text evidence="2">The sequence shown here is derived from an EMBL/GenBank/DDBJ whole genome shotgun (WGS) entry which is preliminary data.</text>
</comment>
<organism evidence="2 3">
    <name type="scientific">Phytophthora megakarya</name>
    <dbReference type="NCBI Taxonomy" id="4795"/>
    <lineage>
        <taxon>Eukaryota</taxon>
        <taxon>Sar</taxon>
        <taxon>Stramenopiles</taxon>
        <taxon>Oomycota</taxon>
        <taxon>Peronosporomycetes</taxon>
        <taxon>Peronosporales</taxon>
        <taxon>Peronosporaceae</taxon>
        <taxon>Phytophthora</taxon>
    </lineage>
</organism>
<name>A0A225V5N6_9STRA</name>
<dbReference type="EMBL" id="NBNE01007803">
    <property type="protein sequence ID" value="OWZ00218.1"/>
    <property type="molecule type" value="Genomic_DNA"/>
</dbReference>
<reference evidence="3" key="1">
    <citation type="submission" date="2017-03" db="EMBL/GenBank/DDBJ databases">
        <title>Phytopthora megakarya and P. palmivora, two closely related causual agents of cacao black pod achieved similar genome size and gene model numbers by different mechanisms.</title>
        <authorList>
            <person name="Ali S."/>
            <person name="Shao J."/>
            <person name="Larry D.J."/>
            <person name="Kronmiller B."/>
            <person name="Shen D."/>
            <person name="Strem M.D."/>
            <person name="Melnick R.L."/>
            <person name="Guiltinan M.J."/>
            <person name="Tyler B.M."/>
            <person name="Meinhardt L.W."/>
            <person name="Bailey B.A."/>
        </authorList>
    </citation>
    <scope>NUCLEOTIDE SEQUENCE [LARGE SCALE GENOMIC DNA]</scope>
    <source>
        <strain evidence="3">zdho120</strain>
    </source>
</reference>
<feature type="region of interest" description="Disordered" evidence="1">
    <location>
        <begin position="1"/>
        <end position="24"/>
    </location>
</feature>
<protein>
    <submittedName>
        <fullName evidence="2">Uncharacterized protein</fullName>
    </submittedName>
</protein>
<dbReference type="AlphaFoldDB" id="A0A225V5N6"/>
<evidence type="ECO:0000256" key="1">
    <source>
        <dbReference type="SAM" id="MobiDB-lite"/>
    </source>
</evidence>
<evidence type="ECO:0000313" key="2">
    <source>
        <dbReference type="EMBL" id="OWZ00218.1"/>
    </source>
</evidence>
<dbReference type="Proteomes" id="UP000198211">
    <property type="component" value="Unassembled WGS sequence"/>
</dbReference>
<evidence type="ECO:0000313" key="3">
    <source>
        <dbReference type="Proteomes" id="UP000198211"/>
    </source>
</evidence>
<proteinExistence type="predicted"/>
<accession>A0A225V5N6</accession>
<gene>
    <name evidence="2" type="ORF">PHMEG_00028644</name>
</gene>
<sequence length="83" mass="9400">MGQNSIALDETNLTAEQDGGSSQGIQLSTLEPVTAWDYAGAHLRHLEERSHSATTLNEHELWNIWLYLNKEMTDVLFHVLTSY</sequence>
<keyword evidence="3" id="KW-1185">Reference proteome</keyword>